<protein>
    <submittedName>
        <fullName evidence="1">Uncharacterized protein</fullName>
    </submittedName>
</protein>
<organism evidence="1 2">
    <name type="scientific">Leptonema illini</name>
    <dbReference type="NCBI Taxonomy" id="183"/>
    <lineage>
        <taxon>Bacteria</taxon>
        <taxon>Pseudomonadati</taxon>
        <taxon>Spirochaetota</taxon>
        <taxon>Spirochaetia</taxon>
        <taxon>Leptospirales</taxon>
        <taxon>Leptospiraceae</taxon>
        <taxon>Leptonema</taxon>
    </lineage>
</organism>
<dbReference type="AlphaFoldDB" id="A0A833GZP0"/>
<evidence type="ECO:0000313" key="2">
    <source>
        <dbReference type="Proteomes" id="UP000460298"/>
    </source>
</evidence>
<dbReference type="Proteomes" id="UP000460298">
    <property type="component" value="Unassembled WGS sequence"/>
</dbReference>
<proteinExistence type="predicted"/>
<evidence type="ECO:0000313" key="1">
    <source>
        <dbReference type="EMBL" id="KAB2930951.1"/>
    </source>
</evidence>
<dbReference type="EMBL" id="WBUI01000016">
    <property type="protein sequence ID" value="KAB2930951.1"/>
    <property type="molecule type" value="Genomic_DNA"/>
</dbReference>
<comment type="caution">
    <text evidence="1">The sequence shown here is derived from an EMBL/GenBank/DDBJ whole genome shotgun (WGS) entry which is preliminary data.</text>
</comment>
<reference evidence="1 2" key="1">
    <citation type="submission" date="2019-10" db="EMBL/GenBank/DDBJ databases">
        <title>Extracellular Electron Transfer in a Candidatus Methanoperedens spp. Enrichment Culture.</title>
        <authorList>
            <person name="Berger S."/>
            <person name="Rangel Shaw D."/>
            <person name="Berben T."/>
            <person name="In 'T Zandt M."/>
            <person name="Frank J."/>
            <person name="Reimann J."/>
            <person name="Jetten M.S.M."/>
            <person name="Welte C.U."/>
        </authorList>
    </citation>
    <scope>NUCLEOTIDE SEQUENCE [LARGE SCALE GENOMIC DNA]</scope>
    <source>
        <strain evidence="1">SB12</strain>
    </source>
</reference>
<gene>
    <name evidence="1" type="ORF">F9K24_14760</name>
</gene>
<accession>A0A833GZP0</accession>
<name>A0A833GZP0_9LEPT</name>
<sequence>MIYGKYTPFVDEVVGFVEYGRLLQSIHNTVCTLSLISNYEEAKFFAWERTCGLEGYLWTDIRELEMAKVHENGYKAAHLVDGSENPSVLLQRFSQILRKRLDGRYLDLLDDITSDLYNCAVNRMINGIGNAFFEHMFAGYSAGGWVCGWNGNYPDGEMAIFFPDS</sequence>